<organism evidence="1 2">
    <name type="scientific">Rhizobium tubonense</name>
    <dbReference type="NCBI Taxonomy" id="484088"/>
    <lineage>
        <taxon>Bacteria</taxon>
        <taxon>Pseudomonadati</taxon>
        <taxon>Pseudomonadota</taxon>
        <taxon>Alphaproteobacteria</taxon>
        <taxon>Hyphomicrobiales</taxon>
        <taxon>Rhizobiaceae</taxon>
        <taxon>Rhizobium/Agrobacterium group</taxon>
        <taxon>Rhizobium</taxon>
    </lineage>
</organism>
<dbReference type="Proteomes" id="UP000248925">
    <property type="component" value="Unassembled WGS sequence"/>
</dbReference>
<gene>
    <name evidence="1" type="ORF">CPY51_07280</name>
</gene>
<reference evidence="1 2" key="1">
    <citation type="journal article" date="2018" name="Sci. Rep.">
        <title>Rhizobium tumorigenes sp. nov., a novel plant tumorigenic bacterium isolated from cane gall tumors on thornless blackberry.</title>
        <authorList>
            <person name="Kuzmanovi N."/>
            <person name="Smalla K."/>
            <person name="Gronow S."/>
            <person name="PuBawska J."/>
        </authorList>
    </citation>
    <scope>NUCLEOTIDE SEQUENCE [LARGE SCALE GENOMIC DNA]</scope>
    <source>
        <strain evidence="1 2">CCBAU 85046</strain>
    </source>
</reference>
<evidence type="ECO:0000313" key="2">
    <source>
        <dbReference type="Proteomes" id="UP000248925"/>
    </source>
</evidence>
<accession>A0A2W4CRT7</accession>
<evidence type="ECO:0000313" key="1">
    <source>
        <dbReference type="EMBL" id="PZM15397.1"/>
    </source>
</evidence>
<proteinExistence type="predicted"/>
<protein>
    <submittedName>
        <fullName evidence="1">Uncharacterized protein</fullName>
    </submittedName>
</protein>
<comment type="caution">
    <text evidence="1">The sequence shown here is derived from an EMBL/GenBank/DDBJ whole genome shotgun (WGS) entry which is preliminary data.</text>
</comment>
<name>A0A2W4CRT7_9HYPH</name>
<dbReference type="RefSeq" id="WP_111159627.1">
    <property type="nucleotide sequence ID" value="NZ_PCDP01000020.1"/>
</dbReference>
<keyword evidence="2" id="KW-1185">Reference proteome</keyword>
<dbReference type="AlphaFoldDB" id="A0A2W4CRT7"/>
<sequence>MNAKNSSLAGFHFRRGLAVRATEYDVARFGFAPNAQGLAMRPGAMQQGMALEGIVGPRLDFVLGNGVWRVH</sequence>
<dbReference type="EMBL" id="PCDP01000020">
    <property type="protein sequence ID" value="PZM15397.1"/>
    <property type="molecule type" value="Genomic_DNA"/>
</dbReference>